<dbReference type="Pfam" id="PF13088">
    <property type="entry name" value="BNR_2"/>
    <property type="match status" value="1"/>
</dbReference>
<dbReference type="OrthoDB" id="7294637at2"/>
<dbReference type="InterPro" id="IPR036278">
    <property type="entry name" value="Sialidase_sf"/>
</dbReference>
<dbReference type="PANTHER" id="PTHR43752">
    <property type="entry name" value="BNR/ASP-BOX REPEAT FAMILY PROTEIN"/>
    <property type="match status" value="1"/>
</dbReference>
<dbReference type="RefSeq" id="WP_130141274.1">
    <property type="nucleotide sequence ID" value="NZ_SGIT01000002.1"/>
</dbReference>
<gene>
    <name evidence="3" type="ORF">EWE74_09210</name>
</gene>
<reference evidence="3 4" key="1">
    <citation type="submission" date="2019-02" db="EMBL/GenBank/DDBJ databases">
        <authorList>
            <person name="Li Y."/>
        </authorList>
    </citation>
    <scope>NUCLEOTIDE SEQUENCE [LARGE SCALE GENOMIC DNA]</scope>
    <source>
        <strain evidence="3 4">30C10-4-7</strain>
    </source>
</reference>
<feature type="signal peptide" evidence="1">
    <location>
        <begin position="1"/>
        <end position="23"/>
    </location>
</feature>
<evidence type="ECO:0000313" key="4">
    <source>
        <dbReference type="Proteomes" id="UP000292855"/>
    </source>
</evidence>
<evidence type="ECO:0000313" key="3">
    <source>
        <dbReference type="EMBL" id="RZF59352.1"/>
    </source>
</evidence>
<dbReference type="Proteomes" id="UP000292855">
    <property type="component" value="Unassembled WGS sequence"/>
</dbReference>
<keyword evidence="1" id="KW-0732">Signal</keyword>
<comment type="caution">
    <text evidence="3">The sequence shown here is derived from an EMBL/GenBank/DDBJ whole genome shotgun (WGS) entry which is preliminary data.</text>
</comment>
<dbReference type="InterPro" id="IPR011040">
    <property type="entry name" value="Sialidase"/>
</dbReference>
<dbReference type="AlphaFoldDB" id="A0A4Q6XPM8"/>
<sequence>MTKRNRIVGLALGMLLSSQLGFAQSSTIKKVKDIVVYQDTLFYNAFPSVIKKKDGEFLVAFRQAPNRRIFGTEKISHVDHNSYLVTLKSKDGEQWSTSPELLYAHAFGGSQDPCMIQLKDGTLLCASYGWTTVDKSLEVPEKPLFNSGGFTFLGGYVMRSTDKGKSWQGPHYPVNVPDERHYDPFGQPMSAYNRGALYETKDGRVLWVVAAHDRPGKTSNYLLISHDKGLTWTYSGVVAKDDKISFNETSVYETPKGDIVAFMRTARYDDQACIARSTDGGKTFKWESMGFKGHPLQAMRLPDNRVFVVYGYRHQPFGIRARILNAECTDFATAEEFVIREDGGSWDIGYPWSVQLDKNRVLVVYYYNQNDGPRYIAGSILEVGPQKGK</sequence>
<dbReference type="PANTHER" id="PTHR43752:SF2">
    <property type="entry name" value="BNR_ASP-BOX REPEAT FAMILY PROTEIN"/>
    <property type="match status" value="1"/>
</dbReference>
<name>A0A4Q6XPM8_9SPHI</name>
<organism evidence="3 4">
    <name type="scientific">Sphingobacterium corticibacterium</name>
    <dbReference type="NCBI Taxonomy" id="2484746"/>
    <lineage>
        <taxon>Bacteria</taxon>
        <taxon>Pseudomonadati</taxon>
        <taxon>Bacteroidota</taxon>
        <taxon>Sphingobacteriia</taxon>
        <taxon>Sphingobacteriales</taxon>
        <taxon>Sphingobacteriaceae</taxon>
        <taxon>Sphingobacterium</taxon>
    </lineage>
</organism>
<feature type="domain" description="Sialidase" evidence="2">
    <location>
        <begin position="156"/>
        <end position="357"/>
    </location>
</feature>
<accession>A0A4Q6XPM8</accession>
<evidence type="ECO:0000256" key="1">
    <source>
        <dbReference type="SAM" id="SignalP"/>
    </source>
</evidence>
<proteinExistence type="predicted"/>
<dbReference type="SUPFAM" id="SSF50939">
    <property type="entry name" value="Sialidases"/>
    <property type="match status" value="1"/>
</dbReference>
<evidence type="ECO:0000259" key="2">
    <source>
        <dbReference type="Pfam" id="PF13088"/>
    </source>
</evidence>
<dbReference type="EMBL" id="SGIT01000002">
    <property type="protein sequence ID" value="RZF59352.1"/>
    <property type="molecule type" value="Genomic_DNA"/>
</dbReference>
<dbReference type="Gene3D" id="2.120.10.10">
    <property type="match status" value="1"/>
</dbReference>
<feature type="chain" id="PRO_5020882163" evidence="1">
    <location>
        <begin position="24"/>
        <end position="389"/>
    </location>
</feature>
<keyword evidence="4" id="KW-1185">Reference proteome</keyword>
<dbReference type="CDD" id="cd15482">
    <property type="entry name" value="Sialidase_non-viral"/>
    <property type="match status" value="1"/>
</dbReference>
<protein>
    <submittedName>
        <fullName evidence="3">Exo-alpha-sialidase</fullName>
    </submittedName>
</protein>